<keyword evidence="1 7" id="KW-0808">Transferase</keyword>
<keyword evidence="7" id="KW-0052">Apoplast</keyword>
<evidence type="ECO:0000256" key="6">
    <source>
        <dbReference type="PIRSR" id="PIRSR005604-2"/>
    </source>
</evidence>
<feature type="glycosylation site" description="N-linked (GlcNAc...) asparagine" evidence="6">
    <location>
        <position position="117"/>
    </location>
</feature>
<evidence type="ECO:0000313" key="10">
    <source>
        <dbReference type="EnsemblPlants" id="Pp3c19_11790V3.1"/>
    </source>
</evidence>
<evidence type="ECO:0000256" key="3">
    <source>
        <dbReference type="ARBA" id="ARBA00023157"/>
    </source>
</evidence>
<evidence type="ECO:0000256" key="1">
    <source>
        <dbReference type="ARBA" id="ARBA00022679"/>
    </source>
</evidence>
<dbReference type="GO" id="GO:0009505">
    <property type="term" value="C:plant-type cell wall"/>
    <property type="evidence" value="ECO:0000318"/>
    <property type="project" value="GO_Central"/>
</dbReference>
<evidence type="ECO:0000313" key="11">
    <source>
        <dbReference type="Proteomes" id="UP000006727"/>
    </source>
</evidence>
<dbReference type="InterPro" id="IPR000757">
    <property type="entry name" value="Beta-glucanase-like"/>
</dbReference>
<keyword evidence="7" id="KW-0732">Signal</keyword>
<keyword evidence="4 7" id="KW-0326">Glycosidase</keyword>
<dbReference type="GO" id="GO:0071555">
    <property type="term" value="P:cell wall organization"/>
    <property type="evidence" value="ECO:0007669"/>
    <property type="project" value="UniProtKB-KW"/>
</dbReference>
<gene>
    <name evidence="10" type="primary">LOC112296010</name>
    <name evidence="9" type="ORF">PHYPA_024019</name>
</gene>
<evidence type="ECO:0000256" key="4">
    <source>
        <dbReference type="ARBA" id="ARBA00023295"/>
    </source>
</evidence>
<organism evidence="9">
    <name type="scientific">Physcomitrium patens</name>
    <name type="common">Spreading-leaved earth moss</name>
    <name type="synonym">Physcomitrella patens</name>
    <dbReference type="NCBI Taxonomy" id="3218"/>
    <lineage>
        <taxon>Eukaryota</taxon>
        <taxon>Viridiplantae</taxon>
        <taxon>Streptophyta</taxon>
        <taxon>Embryophyta</taxon>
        <taxon>Bryophyta</taxon>
        <taxon>Bryophytina</taxon>
        <taxon>Bryopsida</taxon>
        <taxon>Funariidae</taxon>
        <taxon>Funariales</taxon>
        <taxon>Funariaceae</taxon>
        <taxon>Physcomitrium</taxon>
    </lineage>
</organism>
<dbReference type="STRING" id="3218.A0A2K1IY45"/>
<dbReference type="RefSeq" id="XP_024403861.1">
    <property type="nucleotide sequence ID" value="XM_024548093.2"/>
</dbReference>
<evidence type="ECO:0000256" key="5">
    <source>
        <dbReference type="PIRSR" id="PIRSR005604-1"/>
    </source>
</evidence>
<dbReference type="GO" id="GO:0048046">
    <property type="term" value="C:apoplast"/>
    <property type="evidence" value="ECO:0007669"/>
    <property type="project" value="UniProtKB-SubCell"/>
</dbReference>
<proteinExistence type="inferred from homology"/>
<feature type="active site" description="Nucleophile" evidence="5">
    <location>
        <position position="109"/>
    </location>
</feature>
<dbReference type="Gene3D" id="2.60.120.200">
    <property type="match status" value="1"/>
</dbReference>
<dbReference type="InterPro" id="IPR044791">
    <property type="entry name" value="Beta-glucanase/XTH"/>
</dbReference>
<dbReference type="EMBL" id="ABEU02000019">
    <property type="protein sequence ID" value="PNR34202.1"/>
    <property type="molecule type" value="Genomic_DNA"/>
</dbReference>
<reference evidence="9 11" key="1">
    <citation type="journal article" date="2008" name="Science">
        <title>The Physcomitrella genome reveals evolutionary insights into the conquest of land by plants.</title>
        <authorList>
            <person name="Rensing S."/>
            <person name="Lang D."/>
            <person name="Zimmer A."/>
            <person name="Terry A."/>
            <person name="Salamov A."/>
            <person name="Shapiro H."/>
            <person name="Nishiyama T."/>
            <person name="Perroud P.-F."/>
            <person name="Lindquist E."/>
            <person name="Kamisugi Y."/>
            <person name="Tanahashi T."/>
            <person name="Sakakibara K."/>
            <person name="Fujita T."/>
            <person name="Oishi K."/>
            <person name="Shin-I T."/>
            <person name="Kuroki Y."/>
            <person name="Toyoda A."/>
            <person name="Suzuki Y."/>
            <person name="Hashimoto A."/>
            <person name="Yamaguchi K."/>
            <person name="Sugano A."/>
            <person name="Kohara Y."/>
            <person name="Fujiyama A."/>
            <person name="Anterola A."/>
            <person name="Aoki S."/>
            <person name="Ashton N."/>
            <person name="Barbazuk W.B."/>
            <person name="Barker E."/>
            <person name="Bennetzen J."/>
            <person name="Bezanilla M."/>
            <person name="Blankenship R."/>
            <person name="Cho S.H."/>
            <person name="Dutcher S."/>
            <person name="Estelle M."/>
            <person name="Fawcett J.A."/>
            <person name="Gundlach H."/>
            <person name="Hanada K."/>
            <person name="Heyl A."/>
            <person name="Hicks K.A."/>
            <person name="Hugh J."/>
            <person name="Lohr M."/>
            <person name="Mayer K."/>
            <person name="Melkozernov A."/>
            <person name="Murata T."/>
            <person name="Nelson D."/>
            <person name="Pils B."/>
            <person name="Prigge M."/>
            <person name="Reiss B."/>
            <person name="Renner T."/>
            <person name="Rombauts S."/>
            <person name="Rushton P."/>
            <person name="Sanderfoot A."/>
            <person name="Schween G."/>
            <person name="Shiu S.-H."/>
            <person name="Stueber K."/>
            <person name="Theodoulou F.L."/>
            <person name="Tu H."/>
            <person name="Van de Peer Y."/>
            <person name="Verrier P.J."/>
            <person name="Waters E."/>
            <person name="Wood A."/>
            <person name="Yang L."/>
            <person name="Cove D."/>
            <person name="Cuming A."/>
            <person name="Hasebe M."/>
            <person name="Lucas S."/>
            <person name="Mishler D.B."/>
            <person name="Reski R."/>
            <person name="Grigoriev I."/>
            <person name="Quatrano R.S."/>
            <person name="Boore J.L."/>
        </authorList>
    </citation>
    <scope>NUCLEOTIDE SEQUENCE [LARGE SCALE GENOMIC DNA]</scope>
    <source>
        <strain evidence="10 11">cv. Gransden 2004</strain>
    </source>
</reference>
<comment type="subcellular location">
    <subcellularLocation>
        <location evidence="7">Secreted</location>
        <location evidence="7">Cell wall</location>
    </subcellularLocation>
    <subcellularLocation>
        <location evidence="7">Secreted</location>
        <location evidence="7">Extracellular space</location>
        <location evidence="7">Apoplast</location>
    </subcellularLocation>
</comment>
<dbReference type="PANTHER" id="PTHR31062">
    <property type="entry name" value="XYLOGLUCAN ENDOTRANSGLUCOSYLASE/HYDROLASE PROTEIN 8-RELATED"/>
    <property type="match status" value="1"/>
</dbReference>
<dbReference type="SUPFAM" id="SSF49899">
    <property type="entry name" value="Concanavalin A-like lectins/glucanases"/>
    <property type="match status" value="1"/>
</dbReference>
<keyword evidence="11" id="KW-1185">Reference proteome</keyword>
<evidence type="ECO:0000313" key="9">
    <source>
        <dbReference type="EMBL" id="PNR34202.1"/>
    </source>
</evidence>
<dbReference type="GO" id="GO:0009834">
    <property type="term" value="P:plant-type secondary cell wall biogenesis"/>
    <property type="evidence" value="ECO:0000318"/>
    <property type="project" value="GO_Central"/>
</dbReference>
<dbReference type="CDD" id="cd02176">
    <property type="entry name" value="GH16_XET"/>
    <property type="match status" value="1"/>
</dbReference>
<dbReference type="Pfam" id="PF06955">
    <property type="entry name" value="XET_C"/>
    <property type="match status" value="1"/>
</dbReference>
<reference evidence="9 11" key="2">
    <citation type="journal article" date="2018" name="Plant J.">
        <title>The Physcomitrella patens chromosome-scale assembly reveals moss genome structure and evolution.</title>
        <authorList>
            <person name="Lang D."/>
            <person name="Ullrich K.K."/>
            <person name="Murat F."/>
            <person name="Fuchs J."/>
            <person name="Jenkins J."/>
            <person name="Haas F.B."/>
            <person name="Piednoel M."/>
            <person name="Gundlach H."/>
            <person name="Van Bel M."/>
            <person name="Meyberg R."/>
            <person name="Vives C."/>
            <person name="Morata J."/>
            <person name="Symeonidi A."/>
            <person name="Hiss M."/>
            <person name="Muchero W."/>
            <person name="Kamisugi Y."/>
            <person name="Saleh O."/>
            <person name="Blanc G."/>
            <person name="Decker E.L."/>
            <person name="van Gessel N."/>
            <person name="Grimwood J."/>
            <person name="Hayes R.D."/>
            <person name="Graham S.W."/>
            <person name="Gunter L.E."/>
            <person name="McDaniel S.F."/>
            <person name="Hoernstein S.N.W."/>
            <person name="Larsson A."/>
            <person name="Li F.W."/>
            <person name="Perroud P.F."/>
            <person name="Phillips J."/>
            <person name="Ranjan P."/>
            <person name="Rokshar D.S."/>
            <person name="Rothfels C.J."/>
            <person name="Schneider L."/>
            <person name="Shu S."/>
            <person name="Stevenson D.W."/>
            <person name="Thummler F."/>
            <person name="Tillich M."/>
            <person name="Villarreal Aguilar J.C."/>
            <person name="Widiez T."/>
            <person name="Wong G.K."/>
            <person name="Wymore A."/>
            <person name="Zhang Y."/>
            <person name="Zimmer A.D."/>
            <person name="Quatrano R.S."/>
            <person name="Mayer K.F.X."/>
            <person name="Goodstein D."/>
            <person name="Casacuberta J.M."/>
            <person name="Vandepoele K."/>
            <person name="Reski R."/>
            <person name="Cuming A.C."/>
            <person name="Tuskan G.A."/>
            <person name="Maumus F."/>
            <person name="Salse J."/>
            <person name="Schmutz J."/>
            <person name="Rensing S.A."/>
        </authorList>
    </citation>
    <scope>NUCLEOTIDE SEQUENCE [LARGE SCALE GENOMIC DNA]</scope>
    <source>
        <strain evidence="10 11">cv. Gransden 2004</strain>
    </source>
</reference>
<evidence type="ECO:0000259" key="8">
    <source>
        <dbReference type="PROSITE" id="PS51762"/>
    </source>
</evidence>
<feature type="chain" id="PRO_5044515073" description="Xyloglucan endotransglucosylase/hydrolase" evidence="7">
    <location>
        <begin position="27"/>
        <end position="295"/>
    </location>
</feature>
<reference evidence="10" key="3">
    <citation type="submission" date="2020-12" db="UniProtKB">
        <authorList>
            <consortium name="EnsemblPlants"/>
        </authorList>
    </citation>
    <scope>IDENTIFICATION</scope>
</reference>
<dbReference type="AlphaFoldDB" id="A0A2K1IY45"/>
<feature type="active site" description="Proton donor" evidence="5">
    <location>
        <position position="113"/>
    </location>
</feature>
<dbReference type="InterPro" id="IPR010713">
    <property type="entry name" value="XET_C"/>
</dbReference>
<sequence>MGSKEQSLALVVVLIVAAMLLQCTESLVPFGANYGASTDATHTRVQAGGDHVDLVLDATSAAAFASKNKYLFGSIGMGTKLVPGNSAGTVTAYYLSSEGGQSVRSVHDEMDFEFLGNSSGQPYILQTNVFAQGKGDREQKITLWFDPTAEYHSYSLLWNKNIIVFYVDTVPIRVFKNNEAKDVPFPNNQGVGIYASLWDGSAWATQGGSVPLDWKAAPFVASFKGFGVDACAVGNSVAACTAGNGNWWDSEQYQDLNANQIRQLKNIRQKYVLYDYCTDTERNLVTTECASNWYE</sequence>
<dbReference type="PIRSF" id="PIRSF005604">
    <property type="entry name" value="XET"/>
    <property type="match status" value="1"/>
</dbReference>
<dbReference type="GO" id="GO:0004553">
    <property type="term" value="F:hydrolase activity, hydrolyzing O-glycosyl compounds"/>
    <property type="evidence" value="ECO:0007669"/>
    <property type="project" value="InterPro"/>
</dbReference>
<comment type="function">
    <text evidence="7">Catalyzes xyloglucan endohydrolysis (XEH) and/or endotransglycosylation (XET). Cleaves and religates xyloglucan polymers, an essential constituent of the primary cell wall, and thereby participates in cell wall construction of growing tissues.</text>
</comment>
<dbReference type="EnsemblPlants" id="Pp3c19_11790V3.2">
    <property type="protein sequence ID" value="Pp3c19_11790V3.2"/>
    <property type="gene ID" value="Pp3c19_11790"/>
</dbReference>
<dbReference type="PROSITE" id="PS51762">
    <property type="entry name" value="GH16_2"/>
    <property type="match status" value="1"/>
</dbReference>
<keyword evidence="3" id="KW-1015">Disulfide bond</keyword>
<dbReference type="InterPro" id="IPR016455">
    <property type="entry name" value="XTH"/>
</dbReference>
<dbReference type="FunFam" id="2.60.120.200:FF:000025">
    <property type="entry name" value="Xyloglucan endotransglucosylase/hydrolase"/>
    <property type="match status" value="1"/>
</dbReference>
<dbReference type="EnsemblPlants" id="Pp3c19_11790V3.1">
    <property type="protein sequence ID" value="Pp3c19_11790V3.1"/>
    <property type="gene ID" value="Pp3c19_11790"/>
</dbReference>
<dbReference type="InterPro" id="IPR013320">
    <property type="entry name" value="ConA-like_dom_sf"/>
</dbReference>
<protein>
    <recommendedName>
        <fullName evidence="7">Xyloglucan endotransglucosylase/hydrolase</fullName>
        <ecNumber evidence="7">2.4.1.207</ecNumber>
    </recommendedName>
</protein>
<dbReference type="OrthoDB" id="4781at2759"/>
<feature type="signal peptide" evidence="7">
    <location>
        <begin position="1"/>
        <end position="26"/>
    </location>
</feature>
<dbReference type="GeneID" id="112296010"/>
<dbReference type="PaxDb" id="3218-PP1S272_49V6.1"/>
<dbReference type="GO" id="GO:0016762">
    <property type="term" value="F:xyloglucan:xyloglucosyl transferase activity"/>
    <property type="evidence" value="ECO:0000318"/>
    <property type="project" value="GO_Central"/>
</dbReference>
<name>A0A2K1IY45_PHYPA</name>
<feature type="domain" description="GH16" evidence="8">
    <location>
        <begin position="21"/>
        <end position="223"/>
    </location>
</feature>
<evidence type="ECO:0000256" key="7">
    <source>
        <dbReference type="RuleBase" id="RU361120"/>
    </source>
</evidence>
<accession>A0A2K1IY45</accession>
<keyword evidence="2 7" id="KW-0378">Hydrolase</keyword>
<keyword evidence="7" id="KW-0964">Secreted</keyword>
<keyword evidence="7" id="KW-0134">Cell wall</keyword>
<dbReference type="EC" id="2.4.1.207" evidence="7"/>
<keyword evidence="7" id="KW-0961">Cell wall biogenesis/degradation</keyword>
<dbReference type="Proteomes" id="UP000006727">
    <property type="component" value="Chromosome 19"/>
</dbReference>
<comment type="similarity">
    <text evidence="7">Belongs to the glycosyl hydrolase 16 family.</text>
</comment>
<dbReference type="GO" id="GO:0010411">
    <property type="term" value="P:xyloglucan metabolic process"/>
    <property type="evidence" value="ECO:0000318"/>
    <property type="project" value="GO_Central"/>
</dbReference>
<comment type="PTM">
    <text evidence="7">Contains at least one intrachain disulfide bond essential for its enzymatic activity.</text>
</comment>
<evidence type="ECO:0000256" key="2">
    <source>
        <dbReference type="ARBA" id="ARBA00022801"/>
    </source>
</evidence>
<dbReference type="Pfam" id="PF00722">
    <property type="entry name" value="Glyco_hydro_16"/>
    <property type="match status" value="1"/>
</dbReference>
<dbReference type="Gramene" id="Pp3c19_11790V3.2">
    <property type="protein sequence ID" value="Pp3c19_11790V3.2"/>
    <property type="gene ID" value="Pp3c19_11790"/>
</dbReference>
<dbReference type="Gramene" id="Pp3c19_11790V3.1">
    <property type="protein sequence ID" value="Pp3c19_11790V3.1"/>
    <property type="gene ID" value="Pp3c19_11790"/>
</dbReference>